<accession>A0ABR2X114</accession>
<dbReference type="Proteomes" id="UP001479436">
    <property type="component" value="Unassembled WGS sequence"/>
</dbReference>
<feature type="compositionally biased region" description="Polar residues" evidence="7">
    <location>
        <begin position="113"/>
        <end position="127"/>
    </location>
</feature>
<evidence type="ECO:0000256" key="4">
    <source>
        <dbReference type="ARBA" id="ARBA00023128"/>
    </source>
</evidence>
<evidence type="ECO:0000256" key="7">
    <source>
        <dbReference type="SAM" id="MobiDB-lite"/>
    </source>
</evidence>
<evidence type="ECO:0000256" key="2">
    <source>
        <dbReference type="ARBA" id="ARBA00006020"/>
    </source>
</evidence>
<dbReference type="CDD" id="cd20270">
    <property type="entry name" value="Complex1_LYR_SDHAF3_LYRM10"/>
    <property type="match status" value="1"/>
</dbReference>
<organism evidence="8 9">
    <name type="scientific">Basidiobolus ranarum</name>
    <dbReference type="NCBI Taxonomy" id="34480"/>
    <lineage>
        <taxon>Eukaryota</taxon>
        <taxon>Fungi</taxon>
        <taxon>Fungi incertae sedis</taxon>
        <taxon>Zoopagomycota</taxon>
        <taxon>Entomophthoromycotina</taxon>
        <taxon>Basidiobolomycetes</taxon>
        <taxon>Basidiobolales</taxon>
        <taxon>Basidiobolaceae</taxon>
        <taxon>Basidiobolus</taxon>
    </lineage>
</organism>
<comment type="similarity">
    <text evidence="2 6">Belongs to the complex I LYR family. SDHAF3 subfamily.</text>
</comment>
<reference evidence="8 9" key="1">
    <citation type="submission" date="2023-04" db="EMBL/GenBank/DDBJ databases">
        <title>Genome of Basidiobolus ranarum AG-B5.</title>
        <authorList>
            <person name="Stajich J.E."/>
            <person name="Carter-House D."/>
            <person name="Gryganskyi A."/>
        </authorList>
    </citation>
    <scope>NUCLEOTIDE SEQUENCE [LARGE SCALE GENOMIC DNA]</scope>
    <source>
        <strain evidence="8 9">AG-B5</strain>
    </source>
</reference>
<dbReference type="InterPro" id="IPR008381">
    <property type="entry name" value="SDHAF3/Sdh7"/>
</dbReference>
<keyword evidence="3" id="KW-0809">Transit peptide</keyword>
<proteinExistence type="inferred from homology"/>
<evidence type="ECO:0000256" key="5">
    <source>
        <dbReference type="ARBA" id="ARBA00023186"/>
    </source>
</evidence>
<dbReference type="EMBL" id="JASJQH010000078">
    <property type="protein sequence ID" value="KAK9767440.1"/>
    <property type="molecule type" value="Genomic_DNA"/>
</dbReference>
<feature type="region of interest" description="Disordered" evidence="7">
    <location>
        <begin position="108"/>
        <end position="127"/>
    </location>
</feature>
<evidence type="ECO:0000256" key="3">
    <source>
        <dbReference type="ARBA" id="ARBA00022946"/>
    </source>
</evidence>
<keyword evidence="5 6" id="KW-0143">Chaperone</keyword>
<comment type="subunit">
    <text evidence="6">Interacts with the iron-sulfur protein subunit within the SDH catalytic dimer.</text>
</comment>
<comment type="caution">
    <text evidence="8">The sequence shown here is derived from an EMBL/GenBank/DDBJ whole genome shotgun (WGS) entry which is preliminary data.</text>
</comment>
<comment type="function">
    <text evidence="6">Plays an essential role in the assembly of succinate dehydrogenase (SDH), an enzyme complex (also referred to as respiratory complex II) that is a component of both the tricarboxylic acid (TCA) cycle and the mitochondrial electron transport chain, and which couples the oxidation of succinate to fumarate with the reduction of ubiquinone (coenzyme Q) to ubiquinol. Promotes maturation of the iron-sulfur protein subunit of the SDH catalytic dimer, protecting it from the deleterious effects of oxidants. May act together with SDHAF1.</text>
</comment>
<name>A0ABR2X114_9FUNG</name>
<protein>
    <recommendedName>
        <fullName evidence="6">Succinate dehydrogenase assembly factor 3</fullName>
        <shortName evidence="6">SDH assembly factor 3</shortName>
        <shortName evidence="6">SDHAF3</shortName>
    </recommendedName>
</protein>
<dbReference type="Pfam" id="PF13233">
    <property type="entry name" value="Complex1_LYR_2"/>
    <property type="match status" value="1"/>
</dbReference>
<comment type="subcellular location">
    <subcellularLocation>
        <location evidence="1 6">Mitochondrion matrix</location>
    </subcellularLocation>
</comment>
<keyword evidence="4 6" id="KW-0496">Mitochondrion</keyword>
<keyword evidence="9" id="KW-1185">Reference proteome</keyword>
<sequence length="127" mass="15222">MSGLRRLPPLHLYRHILRVHRRLPEEFRYLGDNYVKDEFRRHKDVSNPTFLKGFVTQWHQYLYDLQAQTNTIPTEDKRVLLGKKLDTTSLDKMNDDMIERLWDLRSEAKNPTVEENQQTDSSKQHTA</sequence>
<evidence type="ECO:0000256" key="1">
    <source>
        <dbReference type="ARBA" id="ARBA00004305"/>
    </source>
</evidence>
<dbReference type="PANTHER" id="PTHR13137:SF6">
    <property type="entry name" value="SUCCINATE DEHYDROGENASE ASSEMBLY FACTOR 3, MITOCHONDRIAL"/>
    <property type="match status" value="1"/>
</dbReference>
<evidence type="ECO:0000313" key="8">
    <source>
        <dbReference type="EMBL" id="KAK9767440.1"/>
    </source>
</evidence>
<gene>
    <name evidence="8" type="ORF">K7432_002796</name>
</gene>
<evidence type="ECO:0000313" key="9">
    <source>
        <dbReference type="Proteomes" id="UP001479436"/>
    </source>
</evidence>
<dbReference type="PANTHER" id="PTHR13137">
    <property type="entry name" value="DC11 ACN9 HOMOLOG"/>
    <property type="match status" value="1"/>
</dbReference>
<evidence type="ECO:0000256" key="6">
    <source>
        <dbReference type="RuleBase" id="RU368039"/>
    </source>
</evidence>